<evidence type="ECO:0000313" key="2">
    <source>
        <dbReference type="Proteomes" id="UP001148737"/>
    </source>
</evidence>
<evidence type="ECO:0000313" key="1">
    <source>
        <dbReference type="EMBL" id="KAJ3497476.1"/>
    </source>
</evidence>
<keyword evidence="2" id="KW-1185">Reference proteome</keyword>
<protein>
    <submittedName>
        <fullName evidence="1">Uncharacterized protein</fullName>
    </submittedName>
</protein>
<sequence>MHPDEGASDQAARFWVPGTVILKDDQELSQSPAAILHPVPTADPDDPLNWSFRRKTLHFTLVNFYVFLTFVQLDLGGAAWHAYQQELGFTVDFLNATVAYNYVGLACGCIILIPLVYKYGRRPIYLLSTMLQLASCILLAEARNEGGFVAGNLLSGFGGATSEIIAQITIADIYFVH</sequence>
<organism evidence="1 2">
    <name type="scientific">Lecanicillium saksenae</name>
    <dbReference type="NCBI Taxonomy" id="468837"/>
    <lineage>
        <taxon>Eukaryota</taxon>
        <taxon>Fungi</taxon>
        <taxon>Dikarya</taxon>
        <taxon>Ascomycota</taxon>
        <taxon>Pezizomycotina</taxon>
        <taxon>Sordariomycetes</taxon>
        <taxon>Hypocreomycetidae</taxon>
        <taxon>Hypocreales</taxon>
        <taxon>Cordycipitaceae</taxon>
        <taxon>Lecanicillium</taxon>
    </lineage>
</organism>
<dbReference type="EMBL" id="JANAKD010000109">
    <property type="protein sequence ID" value="KAJ3497476.1"/>
    <property type="molecule type" value="Genomic_DNA"/>
</dbReference>
<reference evidence="1" key="1">
    <citation type="submission" date="2022-07" db="EMBL/GenBank/DDBJ databases">
        <title>Genome Sequence of Lecanicillium saksenae.</title>
        <authorList>
            <person name="Buettner E."/>
        </authorList>
    </citation>
    <scope>NUCLEOTIDE SEQUENCE</scope>
    <source>
        <strain evidence="1">VT-O1</strain>
    </source>
</reference>
<gene>
    <name evidence="1" type="ORF">NLG97_g1872</name>
</gene>
<accession>A0ACC1R354</accession>
<proteinExistence type="predicted"/>
<name>A0ACC1R354_9HYPO</name>
<dbReference type="Proteomes" id="UP001148737">
    <property type="component" value="Unassembled WGS sequence"/>
</dbReference>
<comment type="caution">
    <text evidence="1">The sequence shown here is derived from an EMBL/GenBank/DDBJ whole genome shotgun (WGS) entry which is preliminary data.</text>
</comment>